<dbReference type="InterPro" id="IPR009000">
    <property type="entry name" value="Transl_B-barrel_sf"/>
</dbReference>
<dbReference type="InterPro" id="IPR041095">
    <property type="entry name" value="EFG_II"/>
</dbReference>
<dbReference type="PRINTS" id="PR00315">
    <property type="entry name" value="ELONGATNFCT"/>
</dbReference>
<organism evidence="6 7">
    <name type="scientific">Tetradesmus obliquus</name>
    <name type="common">Green alga</name>
    <name type="synonym">Acutodesmus obliquus</name>
    <dbReference type="NCBI Taxonomy" id="3088"/>
    <lineage>
        <taxon>Eukaryota</taxon>
        <taxon>Viridiplantae</taxon>
        <taxon>Chlorophyta</taxon>
        <taxon>core chlorophytes</taxon>
        <taxon>Chlorophyceae</taxon>
        <taxon>CS clade</taxon>
        <taxon>Sphaeropleales</taxon>
        <taxon>Scenedesmaceae</taxon>
        <taxon>Tetradesmus</taxon>
    </lineage>
</organism>
<dbReference type="Gene3D" id="3.30.230.10">
    <property type="match status" value="1"/>
</dbReference>
<dbReference type="InterPro" id="IPR020568">
    <property type="entry name" value="Ribosomal_Su5_D2-typ_SF"/>
</dbReference>
<keyword evidence="7" id="KW-1185">Reference proteome</keyword>
<dbReference type="Gene3D" id="3.30.70.870">
    <property type="entry name" value="Elongation Factor G (Translational Gtpase), domain 3"/>
    <property type="match status" value="1"/>
</dbReference>
<dbReference type="InterPro" id="IPR000640">
    <property type="entry name" value="EFG_V-like"/>
</dbReference>
<reference evidence="6 7" key="1">
    <citation type="submission" date="2023-05" db="EMBL/GenBank/DDBJ databases">
        <title>A 100% complete, gapless, phased diploid assembly of the Scenedesmus obliquus UTEX 3031 genome.</title>
        <authorList>
            <person name="Biondi T.C."/>
            <person name="Hanschen E.R."/>
            <person name="Kwon T."/>
            <person name="Eng W."/>
            <person name="Kruse C.P.S."/>
            <person name="Koehler S.I."/>
            <person name="Kunde Y."/>
            <person name="Gleasner C.D."/>
            <person name="You Mak K.T."/>
            <person name="Polle J."/>
            <person name="Hovde B.T."/>
            <person name="Starkenburg S.R."/>
        </authorList>
    </citation>
    <scope>NUCLEOTIDE SEQUENCE [LARGE SCALE GENOMIC DNA]</scope>
    <source>
        <strain evidence="6 7">DOE0152z</strain>
    </source>
</reference>
<dbReference type="CDD" id="cd04096">
    <property type="entry name" value="eEF2_snRNP_like_C"/>
    <property type="match status" value="1"/>
</dbReference>
<evidence type="ECO:0000256" key="1">
    <source>
        <dbReference type="ARBA" id="ARBA00021392"/>
    </source>
</evidence>
<keyword evidence="3" id="KW-0342">GTP-binding</keyword>
<evidence type="ECO:0000256" key="3">
    <source>
        <dbReference type="ARBA" id="ARBA00023134"/>
    </source>
</evidence>
<gene>
    <name evidence="6" type="ORF">OEZ85_012143</name>
</gene>
<evidence type="ECO:0000313" key="6">
    <source>
        <dbReference type="EMBL" id="WIA12066.1"/>
    </source>
</evidence>
<feature type="domain" description="Tr-type G" evidence="5">
    <location>
        <begin position="1"/>
        <end position="262"/>
    </location>
</feature>
<dbReference type="SUPFAM" id="SSF54980">
    <property type="entry name" value="EF-G C-terminal domain-like"/>
    <property type="match status" value="2"/>
</dbReference>
<dbReference type="Pfam" id="PF03144">
    <property type="entry name" value="GTP_EFTU_D2"/>
    <property type="match status" value="1"/>
</dbReference>
<dbReference type="InterPro" id="IPR000795">
    <property type="entry name" value="T_Tr_GTP-bd_dom"/>
</dbReference>
<dbReference type="InterPro" id="IPR005225">
    <property type="entry name" value="Small_GTP-bd"/>
</dbReference>
<keyword evidence="2" id="KW-0547">Nucleotide-binding</keyword>
<dbReference type="InterPro" id="IPR004161">
    <property type="entry name" value="EFTu-like_2"/>
</dbReference>
<dbReference type="SUPFAM" id="SSF50447">
    <property type="entry name" value="Translation proteins"/>
    <property type="match status" value="1"/>
</dbReference>
<sequence>MCIMAHVDHGKTTLSDHLIAANGLIHPKMVGELRYLDSRDDEQARGITMKSSSISLLYVPGAAQRPEGPRSVSHEEKLSAGFLVNLIDSPGHVDFCSEVSTAARLSDGALVVVDAVEGVCIQTHAVLRQAWEEKVKPCLFINKMDRLILELRLPPEEAAARITAIVAHANMIWSAFDSEHFMREADAVLAAEQQQQQQLQQARDGDGGEGADEAPQVPDQDSEDVFQPSKGNVAFGSAGDGWAFRLGQFAAMYSAKLGAKPAALAAALWGDWAYAPKERRVVRARGRAGQGGRRTMFVTFALEPLWRAYSVCDGEDAKAVLGPIVTSRGLSPQVPAKLLEGGDPRAALKAVLRAWLPLSEAVLGMTVEHLPSPAAAAPLRLPHLMDGGSNTALLGVAGSSSSSSSGHDLIADAGNAAEQQQQQQQLDEGTLAEVQQQLERTYSALCASSSDPDAPLVVFVSKMVSVPANLLPRAPGDAAAGGCGHAQGEVFLAFGRVFSGVAREGARVHVLSSAYDPRLPGQQRQSAVLRGLYLMMGRALERLPAVPAGNVCAITGLETAILKSATLAGSPAALPLAPMTFQAAPIVRVALEPSAPGDMAALAAGLKLLNRADPFVEVGLSEKGEHLLGAAGEVHLETVVKDLRERFARVDFQVSPPLVAFKESVLSGGNAVEGVAVKPARVVEAATPSGCCVQPPDSSEGAGAAAAAAAAAGLGELWPHITSSVESGATAGFQLAAGAGPLCDEAMWGVVFELEVRLLLPAQAAAAAGSATGLDLAESVYGPFSGQVMGAVAAACRRAVLEGEPRLVEALYLCQVQASAEALSGVYAVLGRRRARILAEEMREGSGAFVVHAYLPVEASFGLADEMRRRSSGAASASLLLSHWERLQVDPFFVPSTEEELEEYGSEAGGPANLARRLIDAVRRRKGLPVEEKVVAKATKQRTLKRNV</sequence>
<dbReference type="EMBL" id="CP126210">
    <property type="protein sequence ID" value="WIA12066.1"/>
    <property type="molecule type" value="Genomic_DNA"/>
</dbReference>
<proteinExistence type="predicted"/>
<evidence type="ECO:0000259" key="5">
    <source>
        <dbReference type="PROSITE" id="PS51722"/>
    </source>
</evidence>
<dbReference type="Gene3D" id="3.40.50.300">
    <property type="entry name" value="P-loop containing nucleotide triphosphate hydrolases"/>
    <property type="match status" value="1"/>
</dbReference>
<name>A0ABY8TUV1_TETOB</name>
<dbReference type="Proteomes" id="UP001244341">
    <property type="component" value="Chromosome 3b"/>
</dbReference>
<dbReference type="Gene3D" id="2.40.30.10">
    <property type="entry name" value="Translation factors"/>
    <property type="match status" value="1"/>
</dbReference>
<evidence type="ECO:0000313" key="7">
    <source>
        <dbReference type="Proteomes" id="UP001244341"/>
    </source>
</evidence>
<dbReference type="SUPFAM" id="SSF52540">
    <property type="entry name" value="P-loop containing nucleoside triphosphate hydrolases"/>
    <property type="match status" value="1"/>
</dbReference>
<dbReference type="PANTHER" id="PTHR42908">
    <property type="entry name" value="TRANSLATION ELONGATION FACTOR-RELATED"/>
    <property type="match status" value="1"/>
</dbReference>
<dbReference type="InterPro" id="IPR035647">
    <property type="entry name" value="EFG_III/V"/>
</dbReference>
<dbReference type="InterPro" id="IPR027417">
    <property type="entry name" value="P-loop_NTPase"/>
</dbReference>
<dbReference type="Pfam" id="PF14492">
    <property type="entry name" value="EFG_III"/>
    <property type="match status" value="1"/>
</dbReference>
<dbReference type="Pfam" id="PF00679">
    <property type="entry name" value="EFG_C"/>
    <property type="match status" value="1"/>
</dbReference>
<dbReference type="SMART" id="SM00838">
    <property type="entry name" value="EFG_C"/>
    <property type="match status" value="1"/>
</dbReference>
<dbReference type="Gene3D" id="3.30.70.240">
    <property type="match status" value="1"/>
</dbReference>
<dbReference type="SUPFAM" id="SSF54211">
    <property type="entry name" value="Ribosomal protein S5 domain 2-like"/>
    <property type="match status" value="1"/>
</dbReference>
<feature type="region of interest" description="Disordered" evidence="4">
    <location>
        <begin position="192"/>
        <end position="230"/>
    </location>
</feature>
<protein>
    <recommendedName>
        <fullName evidence="1">Elongation factor Tu, chloroplastic</fullName>
    </recommendedName>
</protein>
<dbReference type="CDD" id="cd01885">
    <property type="entry name" value="EF2"/>
    <property type="match status" value="1"/>
</dbReference>
<dbReference type="InterPro" id="IPR014721">
    <property type="entry name" value="Ribsml_uS5_D2-typ_fold_subgr"/>
</dbReference>
<accession>A0ABY8TUV1</accession>
<evidence type="ECO:0000256" key="4">
    <source>
        <dbReference type="SAM" id="MobiDB-lite"/>
    </source>
</evidence>
<dbReference type="NCBIfam" id="TIGR00231">
    <property type="entry name" value="small_GTP"/>
    <property type="match status" value="1"/>
</dbReference>
<evidence type="ECO:0000256" key="2">
    <source>
        <dbReference type="ARBA" id="ARBA00022741"/>
    </source>
</evidence>
<dbReference type="PANTHER" id="PTHR42908:SF3">
    <property type="entry name" value="ELONGATION FACTOR-LIKE GTPASE 1"/>
    <property type="match status" value="1"/>
</dbReference>
<dbReference type="PROSITE" id="PS51722">
    <property type="entry name" value="G_TR_2"/>
    <property type="match status" value="1"/>
</dbReference>
<dbReference type="Pfam" id="PF00009">
    <property type="entry name" value="GTP_EFTU"/>
    <property type="match status" value="1"/>
</dbReference>
<dbReference type="CDD" id="cd16268">
    <property type="entry name" value="EF2_II"/>
    <property type="match status" value="1"/>
</dbReference>